<dbReference type="EMBL" id="NATQ01000035">
    <property type="protein sequence ID" value="OQX90671.1"/>
    <property type="molecule type" value="Genomic_DNA"/>
</dbReference>
<name>A0A1W9S1D4_9BACT</name>
<dbReference type="AlphaFoldDB" id="A0A1W9S1D4"/>
<keyword evidence="3 7" id="KW-0234">DNA repair</keyword>
<comment type="similarity">
    <text evidence="7">Belongs to the type-2 OGG1 family.</text>
</comment>
<feature type="active site" evidence="7">
    <location>
        <position position="141"/>
    </location>
</feature>
<dbReference type="InterPro" id="IPR003265">
    <property type="entry name" value="HhH-GPD_domain"/>
</dbReference>
<dbReference type="HAMAP" id="MF_00241">
    <property type="entry name" value="Ogg"/>
    <property type="match status" value="1"/>
</dbReference>
<evidence type="ECO:0000259" key="8">
    <source>
        <dbReference type="SMART" id="SM00478"/>
    </source>
</evidence>
<evidence type="ECO:0000256" key="6">
    <source>
        <dbReference type="ARBA" id="ARBA00023295"/>
    </source>
</evidence>
<sequence>MINNRCVVGVEWLRQNYIDCRDRIKGRLHEFKTIAIERDEERALCELIFCLLTPQSKAKLCWRAVESICKKYNTLQCSRSEILGELYGVRFRYKKSIYVYEAIRRFIDNGEFRIIERLADFNSAESARDWLVTNIKGLGYKEASHFLRNIGMGDDIAILDRHILRNLMRYGVIDSIPTYLSKKRYIDIEDKMRLFSKNIKIPMSHLDLLFWYIETSELFK</sequence>
<comment type="function">
    <text evidence="7">Catalyzes the excision of an oxidatively damaged form of guanine (7,8-dihydro-8-oxoguanine = 8-oxoG) from DNA. Also cleaves the DNA backbone at apurinic/apyrimidinic sites (AP sites).</text>
</comment>
<dbReference type="Pfam" id="PF22175">
    <property type="entry name" value="Ogg-HhH"/>
    <property type="match status" value="1"/>
</dbReference>
<reference evidence="10" key="1">
    <citation type="submission" date="2017-03" db="EMBL/GenBank/DDBJ databases">
        <title>Novel pathways for hydrocarbon cycling and metabolic interdependencies in hydrothermal sediment communities.</title>
        <authorList>
            <person name="Dombrowski N."/>
            <person name="Seitz K."/>
            <person name="Teske A."/>
            <person name="Baker B."/>
        </authorList>
    </citation>
    <scope>NUCLEOTIDE SEQUENCE [LARGE SCALE GENOMIC DNA]</scope>
</reference>
<keyword evidence="1 7" id="KW-0227">DNA damage</keyword>
<dbReference type="Gene3D" id="1.10.340.30">
    <property type="entry name" value="Hypothetical protein, domain 2"/>
    <property type="match status" value="1"/>
</dbReference>
<gene>
    <name evidence="7" type="primary">ogg</name>
    <name evidence="9" type="ORF">B6D57_02355</name>
</gene>
<evidence type="ECO:0000256" key="7">
    <source>
        <dbReference type="HAMAP-Rule" id="MF_00241"/>
    </source>
</evidence>
<dbReference type="GO" id="GO:0006284">
    <property type="term" value="P:base-excision repair"/>
    <property type="evidence" value="ECO:0007669"/>
    <property type="project" value="UniProtKB-UniRule"/>
</dbReference>
<proteinExistence type="inferred from homology"/>
<comment type="caution">
    <text evidence="9">The sequence shown here is derived from an EMBL/GenBank/DDBJ whole genome shotgun (WGS) entry which is preliminary data.</text>
</comment>
<keyword evidence="4 7" id="KW-0456">Lyase</keyword>
<dbReference type="InterPro" id="IPR012092">
    <property type="entry name" value="DNA_glyclase/AP_lyase_Ogg"/>
</dbReference>
<evidence type="ECO:0000313" key="9">
    <source>
        <dbReference type="EMBL" id="OQX90671.1"/>
    </source>
</evidence>
<evidence type="ECO:0000256" key="4">
    <source>
        <dbReference type="ARBA" id="ARBA00023239"/>
    </source>
</evidence>
<evidence type="ECO:0000256" key="3">
    <source>
        <dbReference type="ARBA" id="ARBA00023204"/>
    </source>
</evidence>
<dbReference type="SUPFAM" id="SSF48150">
    <property type="entry name" value="DNA-glycosylase"/>
    <property type="match status" value="1"/>
</dbReference>
<feature type="site" description="Important for guanine/8-oxoguanine distinction" evidence="7">
    <location>
        <position position="220"/>
    </location>
</feature>
<dbReference type="InterPro" id="IPR023170">
    <property type="entry name" value="HhH_base_excis_C"/>
</dbReference>
<dbReference type="GO" id="GO:0140078">
    <property type="term" value="F:class I DNA-(apurinic or apyrimidinic site) endonuclease activity"/>
    <property type="evidence" value="ECO:0007669"/>
    <property type="project" value="UniProtKB-EC"/>
</dbReference>
<evidence type="ECO:0000256" key="5">
    <source>
        <dbReference type="ARBA" id="ARBA00023268"/>
    </source>
</evidence>
<evidence type="ECO:0000256" key="1">
    <source>
        <dbReference type="ARBA" id="ARBA00022763"/>
    </source>
</evidence>
<keyword evidence="2 7" id="KW-0378">Hydrolase</keyword>
<evidence type="ECO:0000256" key="2">
    <source>
        <dbReference type="ARBA" id="ARBA00022801"/>
    </source>
</evidence>
<comment type="catalytic activity">
    <reaction evidence="7">
        <text>2'-deoxyribonucleotide-(2'-deoxyribose 5'-phosphate)-2'-deoxyribonucleotide-DNA = a 3'-end 2'-deoxyribonucleotide-(2,3-dehydro-2,3-deoxyribose 5'-phosphate)-DNA + a 5'-end 5'-phospho-2'-deoxyribonucleoside-DNA + H(+)</text>
        <dbReference type="Rhea" id="RHEA:66592"/>
        <dbReference type="Rhea" id="RHEA-COMP:13180"/>
        <dbReference type="Rhea" id="RHEA-COMP:16897"/>
        <dbReference type="Rhea" id="RHEA-COMP:17067"/>
        <dbReference type="ChEBI" id="CHEBI:15378"/>
        <dbReference type="ChEBI" id="CHEBI:136412"/>
        <dbReference type="ChEBI" id="CHEBI:157695"/>
        <dbReference type="ChEBI" id="CHEBI:167181"/>
        <dbReference type="EC" id="4.2.99.18"/>
    </reaction>
</comment>
<dbReference type="SMART" id="SM00478">
    <property type="entry name" value="ENDO3c"/>
    <property type="match status" value="1"/>
</dbReference>
<feature type="active site" evidence="7">
    <location>
        <position position="160"/>
    </location>
</feature>
<dbReference type="Proteomes" id="UP000192611">
    <property type="component" value="Unassembled WGS sequence"/>
</dbReference>
<accession>A0A1W9S1D4</accession>
<dbReference type="PIRSF" id="PIRSF005954">
    <property type="entry name" value="Thrmst_ogg"/>
    <property type="match status" value="1"/>
</dbReference>
<organism evidence="9 10">
    <name type="scientific">Candidatus Coatesbacteria bacterium 4484_99</name>
    <dbReference type="NCBI Taxonomy" id="1970774"/>
    <lineage>
        <taxon>Bacteria</taxon>
        <taxon>Candidatus Coatesiibacteriota</taxon>
    </lineage>
</organism>
<dbReference type="InterPro" id="IPR011257">
    <property type="entry name" value="DNA_glycosylase"/>
</dbReference>
<dbReference type="NCBIfam" id="NF002305">
    <property type="entry name" value="PRK01229.1"/>
    <property type="match status" value="1"/>
</dbReference>
<keyword evidence="6 7" id="KW-0326">Glycosidase</keyword>
<dbReference type="EC" id="4.2.99.18" evidence="7"/>
<dbReference type="EC" id="3.2.2.-" evidence="7"/>
<dbReference type="Gene3D" id="1.10.1670.10">
    <property type="entry name" value="Helix-hairpin-Helix base-excision DNA repair enzymes (C-terminal)"/>
    <property type="match status" value="1"/>
</dbReference>
<dbReference type="CDD" id="cd00056">
    <property type="entry name" value="ENDO3c"/>
    <property type="match status" value="1"/>
</dbReference>
<evidence type="ECO:0000313" key="10">
    <source>
        <dbReference type="Proteomes" id="UP000192611"/>
    </source>
</evidence>
<feature type="domain" description="HhH-GPD" evidence="8">
    <location>
        <begin position="52"/>
        <end position="215"/>
    </location>
</feature>
<keyword evidence="5 7" id="KW-0511">Multifunctional enzyme</keyword>
<protein>
    <recommendedName>
        <fullName evidence="7">8-oxoguanine DNA glycosylase/AP lyase</fullName>
    </recommendedName>
    <domain>
        <recommendedName>
            <fullName evidence="7">8-oxoguanine DNA glycosylase</fullName>
            <shortName evidence="7">8-oxoG DNA glycosylase</shortName>
            <ecNumber evidence="7">3.2.2.-</ecNumber>
        </recommendedName>
    </domain>
    <domain>
        <recommendedName>
            <fullName evidence="7">DNA-(apurinic or apyrimidinic site) lyase</fullName>
            <shortName evidence="7">AP lyase</shortName>
            <ecNumber evidence="7">4.2.99.18</ecNumber>
        </recommendedName>
    </domain>
</protein>
<dbReference type="GO" id="GO:0016799">
    <property type="term" value="F:hydrolase activity, hydrolyzing N-glycosyl compounds"/>
    <property type="evidence" value="ECO:0007669"/>
    <property type="project" value="UniProtKB-UniRule"/>
</dbReference>